<dbReference type="Gene3D" id="1.20.58.480">
    <property type="match status" value="1"/>
</dbReference>
<sequence length="303" mass="35978">MTQTLAQIINKYQELGENPETYLEGLLHASPLTYWDYIEVDTLLSLQKPRTHFKDETIFIMYHQVTELLLKMMRHELEQLVDQNEIDAAFVLPKINRCIRYTNLLIGSFDIMKDGMDHGEYQEFRKTLTPASGFQSAQFRYIEILCTPLENLINDEGRERLPQNPSMEDYFEHIYWRDAGFDRTTGKKTLTLRRFEQRYLESFTALAKKVKGRTLQDKINDLPEPTTLLIDRLKEFDHLYNVQWPLVHLRTAEHYLEGPDCKKAATGGSQWKKYLHPRYQQRKFFPTLWTDMEKKQWGATENI</sequence>
<dbReference type="PANTHER" id="PTHR10138:SF0">
    <property type="entry name" value="TRYPTOPHAN 2,3-DIOXYGENASE"/>
    <property type="match status" value="1"/>
</dbReference>
<dbReference type="InterPro" id="IPR037217">
    <property type="entry name" value="Trp/Indoleamine_2_3_dOase-like"/>
</dbReference>
<dbReference type="GO" id="GO:0019441">
    <property type="term" value="P:L-tryptophan catabolic process to kynurenine"/>
    <property type="evidence" value="ECO:0007669"/>
    <property type="project" value="InterPro"/>
</dbReference>
<dbReference type="EMBL" id="JAAAMI010000015">
    <property type="protein sequence ID" value="NDV45306.1"/>
    <property type="molecule type" value="Genomic_DNA"/>
</dbReference>
<organism evidence="1 2">
    <name type="scientific">Flagellimonas sediminis</name>
    <dbReference type="NCBI Taxonomy" id="2696468"/>
    <lineage>
        <taxon>Bacteria</taxon>
        <taxon>Pseudomonadati</taxon>
        <taxon>Bacteroidota</taxon>
        <taxon>Flavobacteriia</taxon>
        <taxon>Flavobacteriales</taxon>
        <taxon>Flavobacteriaceae</taxon>
        <taxon>Flagellimonas</taxon>
    </lineage>
</organism>
<keyword evidence="1" id="KW-0560">Oxidoreductase</keyword>
<dbReference type="PANTHER" id="PTHR10138">
    <property type="entry name" value="TRYPTOPHAN 2,3-DIOXYGENASE"/>
    <property type="match status" value="1"/>
</dbReference>
<dbReference type="SUPFAM" id="SSF140959">
    <property type="entry name" value="Indolic compounds 2,3-dioxygenase-like"/>
    <property type="match status" value="1"/>
</dbReference>
<dbReference type="GO" id="GO:0046872">
    <property type="term" value="F:metal ion binding"/>
    <property type="evidence" value="ECO:0007669"/>
    <property type="project" value="InterPro"/>
</dbReference>
<keyword evidence="1" id="KW-0223">Dioxygenase</keyword>
<dbReference type="Proteomes" id="UP000468707">
    <property type="component" value="Unassembled WGS sequence"/>
</dbReference>
<protein>
    <submittedName>
        <fullName evidence="1">Tryptophan 2,3-dioxygenase</fullName>
    </submittedName>
</protein>
<evidence type="ECO:0000313" key="2">
    <source>
        <dbReference type="Proteomes" id="UP000468707"/>
    </source>
</evidence>
<keyword evidence="2" id="KW-1185">Reference proteome</keyword>
<dbReference type="RefSeq" id="WP_127025108.1">
    <property type="nucleotide sequence ID" value="NZ_JAAAMI010000015.1"/>
</dbReference>
<name>A0A6I5KWP7_9FLAO</name>
<dbReference type="GO" id="GO:0019442">
    <property type="term" value="P:L-tryptophan catabolic process to acetyl-CoA"/>
    <property type="evidence" value="ECO:0007669"/>
    <property type="project" value="TreeGrafter"/>
</dbReference>
<dbReference type="GO" id="GO:0020037">
    <property type="term" value="F:heme binding"/>
    <property type="evidence" value="ECO:0007669"/>
    <property type="project" value="InterPro"/>
</dbReference>
<accession>A0A6I5KWP7</accession>
<dbReference type="GO" id="GO:0004833">
    <property type="term" value="F:L-tryptophan 2,3-dioxygenase activity"/>
    <property type="evidence" value="ECO:0007669"/>
    <property type="project" value="InterPro"/>
</dbReference>
<reference evidence="1 2" key="1">
    <citation type="submission" date="2020-01" db="EMBL/GenBank/DDBJ databases">
        <title>Muricauda sediminis sp.nov. 40Bstr401.</title>
        <authorList>
            <person name="Xue Z."/>
            <person name="Zhu S."/>
            <person name="Ren N."/>
            <person name="Chen T."/>
            <person name="Chen X."/>
            <person name="Chen J."/>
            <person name="Yang J."/>
        </authorList>
    </citation>
    <scope>NUCLEOTIDE SEQUENCE [LARGE SCALE GENOMIC DNA]</scope>
    <source>
        <strain evidence="1 2">40Bstr401</strain>
    </source>
</reference>
<dbReference type="InterPro" id="IPR004981">
    <property type="entry name" value="Trp_2_3_dOase"/>
</dbReference>
<comment type="caution">
    <text evidence="1">The sequence shown here is derived from an EMBL/GenBank/DDBJ whole genome shotgun (WGS) entry which is preliminary data.</text>
</comment>
<dbReference type="Pfam" id="PF03301">
    <property type="entry name" value="Trp_dioxygenase"/>
    <property type="match status" value="1"/>
</dbReference>
<proteinExistence type="predicted"/>
<gene>
    <name evidence="1" type="ORF">GTK07_18435</name>
</gene>
<dbReference type="AlphaFoldDB" id="A0A6I5KWP7"/>
<evidence type="ECO:0000313" key="1">
    <source>
        <dbReference type="EMBL" id="NDV45306.1"/>
    </source>
</evidence>